<gene>
    <name evidence="2" type="ORF">P168DRAFT_277926</name>
</gene>
<dbReference type="Proteomes" id="UP000234254">
    <property type="component" value="Unassembled WGS sequence"/>
</dbReference>
<feature type="compositionally biased region" description="Basic and acidic residues" evidence="1">
    <location>
        <begin position="324"/>
        <end position="346"/>
    </location>
</feature>
<organism evidence="2 3">
    <name type="scientific">Aspergillus campestris (strain IBT 28561)</name>
    <dbReference type="NCBI Taxonomy" id="1392248"/>
    <lineage>
        <taxon>Eukaryota</taxon>
        <taxon>Fungi</taxon>
        <taxon>Dikarya</taxon>
        <taxon>Ascomycota</taxon>
        <taxon>Pezizomycotina</taxon>
        <taxon>Eurotiomycetes</taxon>
        <taxon>Eurotiomycetidae</taxon>
        <taxon>Eurotiales</taxon>
        <taxon>Aspergillaceae</taxon>
        <taxon>Aspergillus</taxon>
        <taxon>Aspergillus subgen. Circumdati</taxon>
    </lineage>
</organism>
<dbReference type="AlphaFoldDB" id="A0A2I1DEN8"/>
<evidence type="ECO:0000313" key="2">
    <source>
        <dbReference type="EMBL" id="PKY08321.1"/>
    </source>
</evidence>
<protein>
    <submittedName>
        <fullName evidence="2">Uncharacterized protein</fullName>
    </submittedName>
</protein>
<dbReference type="VEuPathDB" id="FungiDB:P168DRAFT_277926"/>
<accession>A0A2I1DEN8</accession>
<dbReference type="EMBL" id="MSFM01000001">
    <property type="protein sequence ID" value="PKY08321.1"/>
    <property type="molecule type" value="Genomic_DNA"/>
</dbReference>
<comment type="caution">
    <text evidence="2">The sequence shown here is derived from an EMBL/GenBank/DDBJ whole genome shotgun (WGS) entry which is preliminary data.</text>
</comment>
<dbReference type="GeneID" id="36543165"/>
<sequence>MESSKIELWVPKDFAEEGKIYMLPANHRGDMYHIRAAMLLEPHHLLVYACSDKTKDLTGYLMRSVASENKMFLTEWSWEILSGSKDPIGTGYDKRKFEVISESNATTIIRGKINSEKDAKDLAEKMIIIDQTHKEEIRRYLESLCEKLFQTGTEAVLIQCRDTGTKGGIYPELDSGIDSVIQIAQYVGMVSQTLKVVLCGNTEKIDDLAGIGEYFKQIESSKWPSESNRDIEAFFLQIAFEKKYFSMVIGFRSGGLDLFTFLGVPSVSISVRQMVGENRHGEIARNKHLQRWNIQYELPRHVTTKYFGERHDLLGSPWWKFDKPKGPTRADQDRPKSPTREDKDKQSILPTGFHKFDSEIVKIGIHNAIVVLLKYPNVPTIKPVIQNRVFSNWECRPSHYSNTRREDLRDFFDGQREKEEDDFTTRKNDIENRREGKADFEKWENSMRQEWNRILNKRYH</sequence>
<dbReference type="OrthoDB" id="4327945at2759"/>
<proteinExistence type="predicted"/>
<keyword evidence="3" id="KW-1185">Reference proteome</keyword>
<reference evidence="2" key="1">
    <citation type="submission" date="2016-12" db="EMBL/GenBank/DDBJ databases">
        <title>The genomes of Aspergillus section Nigri reveals drivers in fungal speciation.</title>
        <authorList>
            <consortium name="DOE Joint Genome Institute"/>
            <person name="Vesth T.C."/>
            <person name="Nybo J."/>
            <person name="Theobald S."/>
            <person name="Brandl J."/>
            <person name="Frisvad J.C."/>
            <person name="Nielsen K.F."/>
            <person name="Lyhne E.K."/>
            <person name="Kogle M.E."/>
            <person name="Kuo A."/>
            <person name="Riley R."/>
            <person name="Clum A."/>
            <person name="Nolan M."/>
            <person name="Lipzen A."/>
            <person name="Salamov A."/>
            <person name="Henrissat B."/>
            <person name="Wiebenga A."/>
            <person name="De vries R.P."/>
            <person name="Grigoriev I.V."/>
            <person name="Mortensen U.H."/>
            <person name="Andersen M.R."/>
            <person name="Baker S.E."/>
        </authorList>
    </citation>
    <scope>NUCLEOTIDE SEQUENCE</scope>
    <source>
        <strain evidence="2">IBT 28561</strain>
    </source>
</reference>
<evidence type="ECO:0000256" key="1">
    <source>
        <dbReference type="SAM" id="MobiDB-lite"/>
    </source>
</evidence>
<name>A0A2I1DEN8_ASPC2</name>
<feature type="region of interest" description="Disordered" evidence="1">
    <location>
        <begin position="324"/>
        <end position="348"/>
    </location>
</feature>
<evidence type="ECO:0000313" key="3">
    <source>
        <dbReference type="Proteomes" id="UP000234254"/>
    </source>
</evidence>
<dbReference type="RefSeq" id="XP_024696915.1">
    <property type="nucleotide sequence ID" value="XM_024835641.1"/>
</dbReference>